<accession>A0AA51MQK1</accession>
<reference evidence="2 3" key="1">
    <citation type="submission" date="2023-08" db="EMBL/GenBank/DDBJ databases">
        <title>New molecular markers tilS and rpoB for phylogenetic and monitoring studies of the genus Thiothrix biodiversity.</title>
        <authorList>
            <person name="Ravin N.V."/>
            <person name="Smolyakov D."/>
            <person name="Markov N.D."/>
            <person name="Beletsky A.V."/>
            <person name="Mardanov A.V."/>
            <person name="Rudenko T.S."/>
            <person name="Grabovich M.Y."/>
        </authorList>
    </citation>
    <scope>NUCLEOTIDE SEQUENCE</scope>
    <source>
        <strain evidence="2">DNT52</strain>
        <strain evidence="1 3">H33</strain>
    </source>
</reference>
<proteinExistence type="predicted"/>
<dbReference type="Proteomes" id="UP001229862">
    <property type="component" value="Chromosome"/>
</dbReference>
<name>A0AA51MQK1_9GAMM</name>
<organism evidence="2">
    <name type="scientific">Thiothrix subterranea</name>
    <dbReference type="NCBI Taxonomy" id="2735563"/>
    <lineage>
        <taxon>Bacteria</taxon>
        <taxon>Pseudomonadati</taxon>
        <taxon>Pseudomonadota</taxon>
        <taxon>Gammaproteobacteria</taxon>
        <taxon>Thiotrichales</taxon>
        <taxon>Thiotrichaceae</taxon>
        <taxon>Thiothrix</taxon>
    </lineage>
</organism>
<dbReference type="Proteomes" id="UP001223336">
    <property type="component" value="Unassembled WGS sequence"/>
</dbReference>
<evidence type="ECO:0000313" key="3">
    <source>
        <dbReference type="Proteomes" id="UP001223336"/>
    </source>
</evidence>
<dbReference type="PROSITE" id="PS51257">
    <property type="entry name" value="PROKAR_LIPOPROTEIN"/>
    <property type="match status" value="1"/>
</dbReference>
<dbReference type="EMBL" id="CP133217">
    <property type="protein sequence ID" value="WML88258.1"/>
    <property type="molecule type" value="Genomic_DNA"/>
</dbReference>
<evidence type="ECO:0000313" key="1">
    <source>
        <dbReference type="EMBL" id="MDQ5770041.1"/>
    </source>
</evidence>
<dbReference type="AlphaFoldDB" id="A0AA51MQK1"/>
<sequence>MKNYWFATLLLLAGCEDKNLAQVIPNNPPLLNQHMQENTSVYPHNSVQLAVDQGIKAITAPIQQDLLAIMGTDLQSVDTNFNGQRITFQYQAWKIQKPSVCSHAQQNAMQFSECTQAAKQLFQSMCGQLQQEKQHIHPRNQQLQRMYCQAAVDFKPTIAQISRSEPQGDDKLQSLRKNCNDLIFKAKISEDAKDEQARDQVCQAYKKAANLN</sequence>
<dbReference type="RefSeq" id="WP_308135829.1">
    <property type="nucleotide sequence ID" value="NZ_CP133197.1"/>
</dbReference>
<protein>
    <submittedName>
        <fullName evidence="2">Uncharacterized protein</fullName>
    </submittedName>
</protein>
<evidence type="ECO:0000313" key="2">
    <source>
        <dbReference type="EMBL" id="WML88258.1"/>
    </source>
</evidence>
<dbReference type="EMBL" id="JAVFKN010000024">
    <property type="protein sequence ID" value="MDQ5770041.1"/>
    <property type="molecule type" value="Genomic_DNA"/>
</dbReference>
<gene>
    <name evidence="1" type="ORF">RCC75_15985</name>
    <name evidence="2" type="ORF">RCG00_07735</name>
</gene>
<keyword evidence="3" id="KW-1185">Reference proteome</keyword>